<reference evidence="1 2" key="2">
    <citation type="journal article" date="2016" name="Int. J. Syst. Evol. Microbiol.">
        <title>Flavisolibacter tropicus sp. nov., isolated from tropical soil.</title>
        <authorList>
            <person name="Lee J.J."/>
            <person name="Kang M.S."/>
            <person name="Kim G.S."/>
            <person name="Lee C.S."/>
            <person name="Lim S."/>
            <person name="Lee J."/>
            <person name="Roh S.H."/>
            <person name="Kang H."/>
            <person name="Ha J.M."/>
            <person name="Bae S."/>
            <person name="Jung H.Y."/>
            <person name="Kim M.K."/>
        </authorList>
    </citation>
    <scope>NUCLEOTIDE SEQUENCE [LARGE SCALE GENOMIC DNA]</scope>
    <source>
        <strain evidence="1 2">LCS9</strain>
    </source>
</reference>
<evidence type="ECO:0000313" key="1">
    <source>
        <dbReference type="EMBL" id="ANE51988.1"/>
    </source>
</evidence>
<dbReference type="Gene3D" id="2.60.450.10">
    <property type="entry name" value="Lipopolysaccharide (LPS) transport protein A like domain"/>
    <property type="match status" value="1"/>
</dbReference>
<dbReference type="EMBL" id="CP011390">
    <property type="protein sequence ID" value="ANE51988.1"/>
    <property type="molecule type" value="Genomic_DNA"/>
</dbReference>
<proteinExistence type="predicted"/>
<organism evidence="1 2">
    <name type="scientific">Flavisolibacter tropicus</name>
    <dbReference type="NCBI Taxonomy" id="1492898"/>
    <lineage>
        <taxon>Bacteria</taxon>
        <taxon>Pseudomonadati</taxon>
        <taxon>Bacteroidota</taxon>
        <taxon>Chitinophagia</taxon>
        <taxon>Chitinophagales</taxon>
        <taxon>Chitinophagaceae</taxon>
        <taxon>Flavisolibacter</taxon>
    </lineage>
</organism>
<dbReference type="AlphaFoldDB" id="A0A172TYE9"/>
<dbReference type="Proteomes" id="UP000077177">
    <property type="component" value="Chromosome"/>
</dbReference>
<accession>A0A172TYE9</accession>
<dbReference type="KEGG" id="fla:SY85_17295"/>
<reference evidence="2" key="1">
    <citation type="submission" date="2015-01" db="EMBL/GenBank/DDBJ databases">
        <title>Flavisolibacter sp./LCS9/ whole genome sequencing.</title>
        <authorList>
            <person name="Kim M.K."/>
            <person name="Srinivasan S."/>
            <person name="Lee J.-J."/>
        </authorList>
    </citation>
    <scope>NUCLEOTIDE SEQUENCE [LARGE SCALE GENOMIC DNA]</scope>
    <source>
        <strain evidence="2">LCS9</strain>
    </source>
</reference>
<evidence type="ECO:0008006" key="3">
    <source>
        <dbReference type="Google" id="ProtNLM"/>
    </source>
</evidence>
<protein>
    <recommendedName>
        <fullName evidence="3">LPS export ABC transporter periplasmic protein LptC</fullName>
    </recommendedName>
</protein>
<name>A0A172TYE9_9BACT</name>
<sequence length="190" mass="21609">MINTSLLIKYLGQAAIFCSCLFILGCENDEKAINALTDKAVMVEKAKDIDVLFSQSGQLRARMKSPLMLRYQEDTLRTEFPNSLHVDFYDSTRHVESWLDARFGIYYESLNRVLLRDSVKVVNVKGDTLTTPELWWDQNARSFYTDSTVRITTKDKRINGGKGLVADQDLSAYTIRQPTGTVLVGEEIKL</sequence>
<dbReference type="InterPro" id="IPR010664">
    <property type="entry name" value="LipoPS_assembly_LptC-rel"/>
</dbReference>
<dbReference type="OrthoDB" id="9812080at2"/>
<dbReference type="GO" id="GO:0015221">
    <property type="term" value="F:lipopolysaccharide transmembrane transporter activity"/>
    <property type="evidence" value="ECO:0007669"/>
    <property type="project" value="InterPro"/>
</dbReference>
<evidence type="ECO:0000313" key="2">
    <source>
        <dbReference type="Proteomes" id="UP000077177"/>
    </source>
</evidence>
<dbReference type="RefSeq" id="WP_066406129.1">
    <property type="nucleotide sequence ID" value="NZ_CP011390.1"/>
</dbReference>
<gene>
    <name evidence="1" type="ORF">SY85_17295</name>
</gene>
<dbReference type="Pfam" id="PF06835">
    <property type="entry name" value="LptC"/>
    <property type="match status" value="1"/>
</dbReference>
<dbReference type="InterPro" id="IPR026265">
    <property type="entry name" value="LptC"/>
</dbReference>
<dbReference type="STRING" id="1492898.SY85_17295"/>
<dbReference type="GO" id="GO:0005886">
    <property type="term" value="C:plasma membrane"/>
    <property type="evidence" value="ECO:0007669"/>
    <property type="project" value="InterPro"/>
</dbReference>
<keyword evidence="2" id="KW-1185">Reference proteome</keyword>
<dbReference type="NCBIfam" id="TIGR04409">
    <property type="entry name" value="LptC_YrbK"/>
    <property type="match status" value="1"/>
</dbReference>